<feature type="region of interest" description="Disordered" evidence="1">
    <location>
        <begin position="304"/>
        <end position="327"/>
    </location>
</feature>
<comment type="caution">
    <text evidence="2">The sequence shown here is derived from an EMBL/GenBank/DDBJ whole genome shotgun (WGS) entry which is preliminary data.</text>
</comment>
<dbReference type="InterPro" id="IPR029058">
    <property type="entry name" value="AB_hydrolase_fold"/>
</dbReference>
<dbReference type="STRING" id="1219032.GCA_001515545_03631"/>
<protein>
    <submittedName>
        <fullName evidence="2">Permease</fullName>
    </submittedName>
</protein>
<reference evidence="3" key="1">
    <citation type="submission" date="2017-09" db="EMBL/GenBank/DDBJ databases">
        <title>FDA dAtabase for Regulatory Grade micrObial Sequences (FDA-ARGOS): Supporting development and validation of Infectious Disease Dx tests.</title>
        <authorList>
            <person name="Minogue T."/>
            <person name="Wolcott M."/>
            <person name="Wasieloski L."/>
            <person name="Aguilar W."/>
            <person name="Moore D."/>
            <person name="Tallon L."/>
            <person name="Sadzewicz L."/>
            <person name="Ott S."/>
            <person name="Zhao X."/>
            <person name="Nagaraj S."/>
            <person name="Vavikolanu K."/>
            <person name="Aluvathingal J."/>
            <person name="Nadendla S."/>
            <person name="Sichtig H."/>
        </authorList>
    </citation>
    <scope>NUCLEOTIDE SEQUENCE [LARGE SCALE GENOMIC DNA]</scope>
    <source>
        <strain evidence="3">FDAARGOS_394</strain>
    </source>
</reference>
<keyword evidence="3" id="KW-1185">Reference proteome</keyword>
<sequence length="327" mass="35615">MTLLNLAVLVVWLAWAWPQSVPWALGGALLWALAGRWWLGQQFVCLALVRRSRGEPPLPLATLLRAWNAECRVSLRAFGWDMPWAEHAQADYVPDRPPGRPVGSAGVVLVHGWLCNRAIWADALHQLRAAGVPCIAVSMPLLLHRVGTGRAVLDGAVRRMQAATGRAPVVVAHSMGGLVVRDWLRSLTDADAPHRPQQVVTAGSPHHGTWMAYWALGPNVAQMRPGNAWLQQLQRDEARPGSTASRVQWHCALSDTDNMVFPGTTALLEGATPLWLNGMAHVEMLQAPALWTLVRQLVAQEPQARPAGRPMGGIETGTAQAEARSIM</sequence>
<proteinExistence type="predicted"/>
<dbReference type="GeneID" id="80803194"/>
<dbReference type="AlphaFoldDB" id="A0A2A7UPM8"/>
<accession>A0A2A7UPM8</accession>
<gene>
    <name evidence="2" type="ORF">CRM82_00395</name>
</gene>
<dbReference type="SUPFAM" id="SSF53474">
    <property type="entry name" value="alpha/beta-Hydrolases"/>
    <property type="match status" value="1"/>
</dbReference>
<evidence type="ECO:0000313" key="2">
    <source>
        <dbReference type="EMBL" id="PEH87275.1"/>
    </source>
</evidence>
<evidence type="ECO:0000256" key="1">
    <source>
        <dbReference type="SAM" id="MobiDB-lite"/>
    </source>
</evidence>
<dbReference type="Gene3D" id="3.40.50.1820">
    <property type="entry name" value="alpha/beta hydrolase"/>
    <property type="match status" value="1"/>
</dbReference>
<dbReference type="EMBL" id="PDEA01000001">
    <property type="protein sequence ID" value="PEH87275.1"/>
    <property type="molecule type" value="Genomic_DNA"/>
</dbReference>
<evidence type="ECO:0000313" key="3">
    <source>
        <dbReference type="Proteomes" id="UP000220246"/>
    </source>
</evidence>
<organism evidence="2 3">
    <name type="scientific">Comamonas terrigena</name>
    <dbReference type="NCBI Taxonomy" id="32013"/>
    <lineage>
        <taxon>Bacteria</taxon>
        <taxon>Pseudomonadati</taxon>
        <taxon>Pseudomonadota</taxon>
        <taxon>Betaproteobacteria</taxon>
        <taxon>Burkholderiales</taxon>
        <taxon>Comamonadaceae</taxon>
        <taxon>Comamonas</taxon>
    </lineage>
</organism>
<dbReference type="RefSeq" id="WP_098065943.1">
    <property type="nucleotide sequence ID" value="NZ_DALZSI010000005.1"/>
</dbReference>
<name>A0A2A7UPM8_COMTR</name>
<dbReference type="Proteomes" id="UP000220246">
    <property type="component" value="Unassembled WGS sequence"/>
</dbReference>